<dbReference type="Proteomes" id="UP001550535">
    <property type="component" value="Unassembled WGS sequence"/>
</dbReference>
<accession>A0ABV2X5Q2</accession>
<feature type="transmembrane region" description="Helical" evidence="1">
    <location>
        <begin position="95"/>
        <end position="113"/>
    </location>
</feature>
<dbReference type="EMBL" id="JBEYBR010000008">
    <property type="protein sequence ID" value="MEU2121186.1"/>
    <property type="molecule type" value="Genomic_DNA"/>
</dbReference>
<reference evidence="2 3" key="1">
    <citation type="submission" date="2024-06" db="EMBL/GenBank/DDBJ databases">
        <title>The Natural Products Discovery Center: Release of the First 8490 Sequenced Strains for Exploring Actinobacteria Biosynthetic Diversity.</title>
        <authorList>
            <person name="Kalkreuter E."/>
            <person name="Kautsar S.A."/>
            <person name="Yang D."/>
            <person name="Bader C.D."/>
            <person name="Teijaro C.N."/>
            <person name="Fluegel L."/>
            <person name="Davis C.M."/>
            <person name="Simpson J.R."/>
            <person name="Lauterbach L."/>
            <person name="Steele A.D."/>
            <person name="Gui C."/>
            <person name="Meng S."/>
            <person name="Li G."/>
            <person name="Viehrig K."/>
            <person name="Ye F."/>
            <person name="Su P."/>
            <person name="Kiefer A.F."/>
            <person name="Nichols A."/>
            <person name="Cepeda A.J."/>
            <person name="Yan W."/>
            <person name="Fan B."/>
            <person name="Jiang Y."/>
            <person name="Adhikari A."/>
            <person name="Zheng C.-J."/>
            <person name="Schuster L."/>
            <person name="Cowan T.M."/>
            <person name="Smanski M.J."/>
            <person name="Chevrette M.G."/>
            <person name="De Carvalho L.P.S."/>
            <person name="Shen B."/>
        </authorList>
    </citation>
    <scope>NUCLEOTIDE SEQUENCE [LARGE SCALE GENOMIC DNA]</scope>
    <source>
        <strain evidence="2 3">NPDC019434</strain>
    </source>
</reference>
<gene>
    <name evidence="2" type="ORF">ABZ507_05070</name>
</gene>
<dbReference type="RefSeq" id="WP_357804686.1">
    <property type="nucleotide sequence ID" value="NZ_JBEYBM010000009.1"/>
</dbReference>
<comment type="caution">
    <text evidence="2">The sequence shown here is derived from an EMBL/GenBank/DDBJ whole genome shotgun (WGS) entry which is preliminary data.</text>
</comment>
<evidence type="ECO:0000313" key="3">
    <source>
        <dbReference type="Proteomes" id="UP001550535"/>
    </source>
</evidence>
<keyword evidence="1" id="KW-0472">Membrane</keyword>
<feature type="transmembrane region" description="Helical" evidence="1">
    <location>
        <begin position="39"/>
        <end position="60"/>
    </location>
</feature>
<keyword evidence="1" id="KW-0812">Transmembrane</keyword>
<keyword evidence="3" id="KW-1185">Reference proteome</keyword>
<feature type="transmembrane region" description="Helical" evidence="1">
    <location>
        <begin position="12"/>
        <end position="33"/>
    </location>
</feature>
<organism evidence="2 3">
    <name type="scientific">Nocardia niwae</name>
    <dbReference type="NCBI Taxonomy" id="626084"/>
    <lineage>
        <taxon>Bacteria</taxon>
        <taxon>Bacillati</taxon>
        <taxon>Actinomycetota</taxon>
        <taxon>Actinomycetes</taxon>
        <taxon>Mycobacteriales</taxon>
        <taxon>Nocardiaceae</taxon>
        <taxon>Nocardia</taxon>
    </lineage>
</organism>
<feature type="transmembrane region" description="Helical" evidence="1">
    <location>
        <begin position="119"/>
        <end position="140"/>
    </location>
</feature>
<name>A0ABV2X5Q2_9NOCA</name>
<proteinExistence type="predicted"/>
<keyword evidence="1" id="KW-1133">Transmembrane helix</keyword>
<evidence type="ECO:0000313" key="2">
    <source>
        <dbReference type="EMBL" id="MEU2121186.1"/>
    </source>
</evidence>
<evidence type="ECO:0008006" key="4">
    <source>
        <dbReference type="Google" id="ProtNLM"/>
    </source>
</evidence>
<evidence type="ECO:0000256" key="1">
    <source>
        <dbReference type="SAM" id="Phobius"/>
    </source>
</evidence>
<protein>
    <recommendedName>
        <fullName evidence="4">Transmembrane protein</fullName>
    </recommendedName>
</protein>
<sequence length="162" mass="18040">MNWNKRIRQTHRWLAVLFTVILIFTVAVLALQGPVWMSYIPLPPLALLLFSGLGLLVLFYRTTRRDRAATATSPRRIQVARASGNAPRVRRLHRWSGIVFLVTVLATFVALAPEDPIVWVSYLPLFPLAALLFSGLYMLALPSAAKRRAAATEPQPGLPTTP</sequence>